<evidence type="ECO:0000313" key="2">
    <source>
        <dbReference type="Proteomes" id="UP000244948"/>
    </source>
</evidence>
<accession>A0A2U2AN52</accession>
<protein>
    <submittedName>
        <fullName evidence="1">Uncharacterized protein</fullName>
    </submittedName>
</protein>
<sequence>MQEKKQKGAGICTFRSPHDVLMIKAKDQGTALWALVNQRCSEGAFLEIKEDGEKVLHLLEMKSRCTQSEFIKACEQLEGMYYAALSVMAVLKLGFPDQVISYIAYKSTNLENQIQLPLYQNKQLVGVDTEGVRALNFWRNHKIQFKHCFSSLIKGKRDQDGNYDFGTI</sequence>
<dbReference type="RefSeq" id="WP_109235743.1">
    <property type="nucleotide sequence ID" value="NZ_BMXZ01000001.1"/>
</dbReference>
<keyword evidence="2" id="KW-1185">Reference proteome</keyword>
<proteinExistence type="predicted"/>
<reference evidence="1 2" key="1">
    <citation type="journal article" date="2018" name="Genome Announc.">
        <title>Ignatzschineria cameli sp. nov., isolated from necrotic foot tissue of dromedaries (Camelus dromedarius) and associated maggots (Wohlfahrtia species) in Dubai.</title>
        <authorList>
            <person name="Tsang C.C."/>
            <person name="Tang J.Y."/>
            <person name="Fong J.Y."/>
            <person name="Kinne J."/>
            <person name="Lee H.H."/>
            <person name="Joseph M."/>
            <person name="Jose S."/>
            <person name="Schuster R.K."/>
            <person name="Tang Y."/>
            <person name="Sivakumar S."/>
            <person name="Chen J.H."/>
            <person name="Teng J.L."/>
            <person name="Lau S.K."/>
            <person name="Wernery U."/>
            <person name="Woo P.C."/>
        </authorList>
    </citation>
    <scope>NUCLEOTIDE SEQUENCE [LARGE SCALE GENOMIC DNA]</scope>
    <source>
        <strain evidence="1 2">KCTC 22643</strain>
    </source>
</reference>
<name>A0A2U2AN52_9GAMM</name>
<dbReference type="Proteomes" id="UP000244948">
    <property type="component" value="Unassembled WGS sequence"/>
</dbReference>
<evidence type="ECO:0000313" key="1">
    <source>
        <dbReference type="EMBL" id="PWD84576.1"/>
    </source>
</evidence>
<organism evidence="1 2">
    <name type="scientific">Ignatzschineria indica</name>
    <dbReference type="NCBI Taxonomy" id="472583"/>
    <lineage>
        <taxon>Bacteria</taxon>
        <taxon>Pseudomonadati</taxon>
        <taxon>Pseudomonadota</taxon>
        <taxon>Gammaproteobacteria</taxon>
        <taxon>Cardiobacteriales</taxon>
        <taxon>Ignatzschineriaceae</taxon>
        <taxon>Ignatzschineria</taxon>
    </lineage>
</organism>
<gene>
    <name evidence="1" type="ORF">DC082_03320</name>
</gene>
<dbReference type="AlphaFoldDB" id="A0A2U2AN52"/>
<comment type="caution">
    <text evidence="1">The sequence shown here is derived from an EMBL/GenBank/DDBJ whole genome shotgun (WGS) entry which is preliminary data.</text>
</comment>
<dbReference type="EMBL" id="QEWR01000002">
    <property type="protein sequence ID" value="PWD84576.1"/>
    <property type="molecule type" value="Genomic_DNA"/>
</dbReference>